<protein>
    <submittedName>
        <fullName evidence="2">Uncharacterized protein</fullName>
    </submittedName>
</protein>
<accession>A0A318PLW1</accession>
<evidence type="ECO:0000313" key="2">
    <source>
        <dbReference type="EMBL" id="PYD57019.1"/>
    </source>
</evidence>
<gene>
    <name evidence="2" type="ORF">CFR75_08015</name>
</gene>
<reference evidence="2 3" key="1">
    <citation type="submission" date="2017-07" db="EMBL/GenBank/DDBJ databases">
        <title>A draft genome sequence of Komagataeibacter xylinus LMG 1515.</title>
        <authorList>
            <person name="Skraban J."/>
            <person name="Cleenwerck I."/>
            <person name="Vandamme P."/>
            <person name="Trcek J."/>
        </authorList>
    </citation>
    <scope>NUCLEOTIDE SEQUENCE [LARGE SCALE GENOMIC DNA]</scope>
    <source>
        <strain evidence="2 3">LMG 1515</strain>
    </source>
</reference>
<organism evidence="2 3">
    <name type="scientific">Komagataeibacter xylinus</name>
    <name type="common">Gluconacetobacter xylinus</name>
    <dbReference type="NCBI Taxonomy" id="28448"/>
    <lineage>
        <taxon>Bacteria</taxon>
        <taxon>Pseudomonadati</taxon>
        <taxon>Pseudomonadota</taxon>
        <taxon>Alphaproteobacteria</taxon>
        <taxon>Acetobacterales</taxon>
        <taxon>Acetobacteraceae</taxon>
        <taxon>Komagataeibacter</taxon>
    </lineage>
</organism>
<name>A0A318PLW1_KOMXY</name>
<dbReference type="AlphaFoldDB" id="A0A318PLW1"/>
<dbReference type="Proteomes" id="UP000248257">
    <property type="component" value="Unassembled WGS sequence"/>
</dbReference>
<sequence>MKLFSKRFRRRRLFEKRRHPKTFLLFQQLCRHLFIPRFGGRMFWQPCGKTCQKQGKTGTFVTNPSHNRHDGDRPASAFARA</sequence>
<comment type="caution">
    <text evidence="2">The sequence shown here is derived from an EMBL/GenBank/DDBJ whole genome shotgun (WGS) entry which is preliminary data.</text>
</comment>
<evidence type="ECO:0000256" key="1">
    <source>
        <dbReference type="SAM" id="MobiDB-lite"/>
    </source>
</evidence>
<dbReference type="EMBL" id="NKUC01000013">
    <property type="protein sequence ID" value="PYD57019.1"/>
    <property type="molecule type" value="Genomic_DNA"/>
</dbReference>
<feature type="region of interest" description="Disordered" evidence="1">
    <location>
        <begin position="58"/>
        <end position="81"/>
    </location>
</feature>
<keyword evidence="3" id="KW-1185">Reference proteome</keyword>
<evidence type="ECO:0000313" key="3">
    <source>
        <dbReference type="Proteomes" id="UP000248257"/>
    </source>
</evidence>
<proteinExistence type="predicted"/>